<protein>
    <submittedName>
        <fullName evidence="2">Uncharacterized protein</fullName>
    </submittedName>
</protein>
<dbReference type="Proteomes" id="UP000821853">
    <property type="component" value="Chromosome 4"/>
</dbReference>
<evidence type="ECO:0000313" key="3">
    <source>
        <dbReference type="Proteomes" id="UP000821853"/>
    </source>
</evidence>
<accession>A0A9J6GE52</accession>
<sequence length="112" mass="12246">MSYCARSPTGKRRRQQLRYRSSSPDRPVAAKTFVLQLAMDLYNRYSNTGNKTAYNAFVICASTGKAAVAVGGTTVHAAFQALSEDHRPPNKDGSLSASELNTFRVAFRNVNA</sequence>
<dbReference type="EMBL" id="JABSTR010000006">
    <property type="protein sequence ID" value="KAH9373730.1"/>
    <property type="molecule type" value="Genomic_DNA"/>
</dbReference>
<proteinExistence type="predicted"/>
<dbReference type="VEuPathDB" id="VectorBase:HLOH_048400"/>
<reference evidence="2 3" key="1">
    <citation type="journal article" date="2020" name="Cell">
        <title>Large-Scale Comparative Analyses of Tick Genomes Elucidate Their Genetic Diversity and Vector Capacities.</title>
        <authorList>
            <consortium name="Tick Genome and Microbiome Consortium (TIGMIC)"/>
            <person name="Jia N."/>
            <person name="Wang J."/>
            <person name="Shi W."/>
            <person name="Du L."/>
            <person name="Sun Y."/>
            <person name="Zhan W."/>
            <person name="Jiang J.F."/>
            <person name="Wang Q."/>
            <person name="Zhang B."/>
            <person name="Ji P."/>
            <person name="Bell-Sakyi L."/>
            <person name="Cui X.M."/>
            <person name="Yuan T.T."/>
            <person name="Jiang B.G."/>
            <person name="Yang W.F."/>
            <person name="Lam T.T."/>
            <person name="Chang Q.C."/>
            <person name="Ding S.J."/>
            <person name="Wang X.J."/>
            <person name="Zhu J.G."/>
            <person name="Ruan X.D."/>
            <person name="Zhao L."/>
            <person name="Wei J.T."/>
            <person name="Ye R.Z."/>
            <person name="Que T.C."/>
            <person name="Du C.H."/>
            <person name="Zhou Y.H."/>
            <person name="Cheng J.X."/>
            <person name="Dai P.F."/>
            <person name="Guo W.B."/>
            <person name="Han X.H."/>
            <person name="Huang E.J."/>
            <person name="Li L.F."/>
            <person name="Wei W."/>
            <person name="Gao Y.C."/>
            <person name="Liu J.Z."/>
            <person name="Shao H.Z."/>
            <person name="Wang X."/>
            <person name="Wang C.C."/>
            <person name="Yang T.C."/>
            <person name="Huo Q.B."/>
            <person name="Li W."/>
            <person name="Chen H.Y."/>
            <person name="Chen S.E."/>
            <person name="Zhou L.G."/>
            <person name="Ni X.B."/>
            <person name="Tian J.H."/>
            <person name="Sheng Y."/>
            <person name="Liu T."/>
            <person name="Pan Y.S."/>
            <person name="Xia L.Y."/>
            <person name="Li J."/>
            <person name="Zhao F."/>
            <person name="Cao W.C."/>
        </authorList>
    </citation>
    <scope>NUCLEOTIDE SEQUENCE [LARGE SCALE GENOMIC DNA]</scope>
    <source>
        <strain evidence="2">HaeL-2018</strain>
    </source>
</reference>
<keyword evidence="3" id="KW-1185">Reference proteome</keyword>
<feature type="region of interest" description="Disordered" evidence="1">
    <location>
        <begin position="1"/>
        <end position="26"/>
    </location>
</feature>
<evidence type="ECO:0000313" key="2">
    <source>
        <dbReference type="EMBL" id="KAH9373730.1"/>
    </source>
</evidence>
<dbReference type="AlphaFoldDB" id="A0A9J6GE52"/>
<organism evidence="2 3">
    <name type="scientific">Haemaphysalis longicornis</name>
    <name type="common">Bush tick</name>
    <dbReference type="NCBI Taxonomy" id="44386"/>
    <lineage>
        <taxon>Eukaryota</taxon>
        <taxon>Metazoa</taxon>
        <taxon>Ecdysozoa</taxon>
        <taxon>Arthropoda</taxon>
        <taxon>Chelicerata</taxon>
        <taxon>Arachnida</taxon>
        <taxon>Acari</taxon>
        <taxon>Parasitiformes</taxon>
        <taxon>Ixodida</taxon>
        <taxon>Ixodoidea</taxon>
        <taxon>Ixodidae</taxon>
        <taxon>Haemaphysalinae</taxon>
        <taxon>Haemaphysalis</taxon>
    </lineage>
</organism>
<gene>
    <name evidence="2" type="ORF">HPB48_018625</name>
</gene>
<name>A0A9J6GE52_HAELO</name>
<dbReference type="OrthoDB" id="6508477at2759"/>
<comment type="caution">
    <text evidence="2">The sequence shown here is derived from an EMBL/GenBank/DDBJ whole genome shotgun (WGS) entry which is preliminary data.</text>
</comment>
<evidence type="ECO:0000256" key="1">
    <source>
        <dbReference type="SAM" id="MobiDB-lite"/>
    </source>
</evidence>